<dbReference type="EMBL" id="FOHX01000016">
    <property type="protein sequence ID" value="SEU38818.1"/>
    <property type="molecule type" value="Genomic_DNA"/>
</dbReference>
<dbReference type="SUPFAM" id="SSF53335">
    <property type="entry name" value="S-adenosyl-L-methionine-dependent methyltransferases"/>
    <property type="match status" value="1"/>
</dbReference>
<evidence type="ECO:0000313" key="1">
    <source>
        <dbReference type="EMBL" id="SEU38818.1"/>
    </source>
</evidence>
<dbReference type="CDD" id="cd02440">
    <property type="entry name" value="AdoMet_MTases"/>
    <property type="match status" value="1"/>
</dbReference>
<dbReference type="Pfam" id="PF04672">
    <property type="entry name" value="Methyltransf_19"/>
    <property type="match status" value="1"/>
</dbReference>
<gene>
    <name evidence="1" type="ORF">SAMN05421811_11649</name>
</gene>
<dbReference type="GO" id="GO:0032259">
    <property type="term" value="P:methylation"/>
    <property type="evidence" value="ECO:0007669"/>
    <property type="project" value="UniProtKB-KW"/>
</dbReference>
<sequence>MDQKSLGFDPHTPNVARLYDYYLGGKDHFPADREAAERVLRVAPEARAAARANRAFLGRAVRHLAEAGIRQFLDIGTGLPAQDSVDQVAAKVAPDSRVVYVDLDPVVLVHARALLCGRPGTVVVQGDLRKPRDIIGHPEVLGAIDFSRPVGVLLVAVMHFVAEADRPREILATLREAMAPGSYLVLSHGALDAFGARRAAAERATEVYERSNAPLTLRERGRILELFDGFALEDPGLVWLPEWHPEPADTVDFVAAPDSSLTLCGVARKI</sequence>
<protein>
    <submittedName>
        <fullName evidence="1">S-adenosyl methyltransferase</fullName>
    </submittedName>
</protein>
<dbReference type="STRING" id="568860.SAMN05421811_11649"/>
<dbReference type="OrthoDB" id="3216820at2"/>
<dbReference type="InterPro" id="IPR029063">
    <property type="entry name" value="SAM-dependent_MTases_sf"/>
</dbReference>
<keyword evidence="1" id="KW-0489">Methyltransferase</keyword>
<proteinExistence type="predicted"/>
<keyword evidence="1" id="KW-0808">Transferase</keyword>
<dbReference type="Gene3D" id="3.40.50.150">
    <property type="entry name" value="Vaccinia Virus protein VP39"/>
    <property type="match status" value="1"/>
</dbReference>
<reference evidence="1 2" key="1">
    <citation type="submission" date="2016-10" db="EMBL/GenBank/DDBJ databases">
        <authorList>
            <person name="de Groot N.N."/>
        </authorList>
    </citation>
    <scope>NUCLEOTIDE SEQUENCE [LARGE SCALE GENOMIC DNA]</scope>
    <source>
        <strain evidence="1 2">CGMCC 4.5598</strain>
    </source>
</reference>
<organism evidence="1 2">
    <name type="scientific">Nonomuraea wenchangensis</name>
    <dbReference type="NCBI Taxonomy" id="568860"/>
    <lineage>
        <taxon>Bacteria</taxon>
        <taxon>Bacillati</taxon>
        <taxon>Actinomycetota</taxon>
        <taxon>Actinomycetes</taxon>
        <taxon>Streptosporangiales</taxon>
        <taxon>Streptosporangiaceae</taxon>
        <taxon>Nonomuraea</taxon>
    </lineage>
</organism>
<dbReference type="RefSeq" id="WP_091090696.1">
    <property type="nucleotide sequence ID" value="NZ_FOHX01000016.1"/>
</dbReference>
<dbReference type="AlphaFoldDB" id="A0A1I0LHN5"/>
<name>A0A1I0LHN5_9ACTN</name>
<dbReference type="PIRSF" id="PIRSF017393">
    <property type="entry name" value="MTase_SAV2177"/>
    <property type="match status" value="1"/>
</dbReference>
<dbReference type="GO" id="GO:0008168">
    <property type="term" value="F:methyltransferase activity"/>
    <property type="evidence" value="ECO:0007669"/>
    <property type="project" value="UniProtKB-KW"/>
</dbReference>
<dbReference type="InterPro" id="IPR006764">
    <property type="entry name" value="SAM_dep_MeTrfase_SAV2177_type"/>
</dbReference>
<keyword evidence="2" id="KW-1185">Reference proteome</keyword>
<dbReference type="Proteomes" id="UP000199361">
    <property type="component" value="Unassembled WGS sequence"/>
</dbReference>
<evidence type="ECO:0000313" key="2">
    <source>
        <dbReference type="Proteomes" id="UP000199361"/>
    </source>
</evidence>
<accession>A0A1I0LHN5</accession>